<organism evidence="1 2">
    <name type="scientific">Christiangramia sabulilitoris</name>
    <dbReference type="NCBI Taxonomy" id="2583991"/>
    <lineage>
        <taxon>Bacteria</taxon>
        <taxon>Pseudomonadati</taxon>
        <taxon>Bacteroidota</taxon>
        <taxon>Flavobacteriia</taxon>
        <taxon>Flavobacteriales</taxon>
        <taxon>Flavobacteriaceae</taxon>
        <taxon>Christiangramia</taxon>
    </lineage>
</organism>
<dbReference type="Proteomes" id="UP000315131">
    <property type="component" value="Unassembled WGS sequence"/>
</dbReference>
<dbReference type="AlphaFoldDB" id="A0A550I736"/>
<accession>A0A550I736</accession>
<evidence type="ECO:0000313" key="1">
    <source>
        <dbReference type="EMBL" id="TRO66787.1"/>
    </source>
</evidence>
<dbReference type="RefSeq" id="WP_143409566.1">
    <property type="nucleotide sequence ID" value="NZ_VHSF01000001.1"/>
</dbReference>
<reference evidence="1 2" key="1">
    <citation type="submission" date="2019-06" db="EMBL/GenBank/DDBJ databases">
        <title>Gramella sabulilitoris sp. nov., isolated from a marine sand.</title>
        <authorList>
            <person name="Yoon J.-H."/>
        </authorList>
    </citation>
    <scope>NUCLEOTIDE SEQUENCE [LARGE SCALE GENOMIC DNA]</scope>
    <source>
        <strain evidence="1 2">HSMS-1</strain>
    </source>
</reference>
<comment type="caution">
    <text evidence="1">The sequence shown here is derived from an EMBL/GenBank/DDBJ whole genome shotgun (WGS) entry which is preliminary data.</text>
</comment>
<proteinExistence type="predicted"/>
<keyword evidence="2" id="KW-1185">Reference proteome</keyword>
<sequence>MNKLTSKQVSKLSIDSFNEDEWKPVIEFFWNRYNKRYFDQIEILENHDNYEIRNNCGFLIASIDCILIETLEQYYLGRDETVGKNDDPFKTFFTRSKAFHNVIDPNDAGRFAGLVRSGLLHQSKTKKATVINIKPSTPIIGWINPEDKSEEFKLNRRKFHKNVIKEYQNLIDNIKAQENSDLREKFKNKILTIIE</sequence>
<protein>
    <submittedName>
        <fullName evidence="1">Uncharacterized protein</fullName>
    </submittedName>
</protein>
<gene>
    <name evidence="1" type="ORF">FGM01_02535</name>
</gene>
<dbReference type="EMBL" id="VHSF01000001">
    <property type="protein sequence ID" value="TRO66787.1"/>
    <property type="molecule type" value="Genomic_DNA"/>
</dbReference>
<evidence type="ECO:0000313" key="2">
    <source>
        <dbReference type="Proteomes" id="UP000315131"/>
    </source>
</evidence>
<dbReference type="OrthoDB" id="8367156at2"/>
<name>A0A550I736_9FLAO</name>